<evidence type="ECO:0000256" key="1">
    <source>
        <dbReference type="ARBA" id="ARBA00007169"/>
    </source>
</evidence>
<evidence type="ECO:0000313" key="3">
    <source>
        <dbReference type="EMBL" id="GAA1910635.1"/>
    </source>
</evidence>
<dbReference type="RefSeq" id="WP_344260683.1">
    <property type="nucleotide sequence ID" value="NZ_BAAAMJ010000018.1"/>
</dbReference>
<dbReference type="Pfam" id="PF00975">
    <property type="entry name" value="Thioesterase"/>
    <property type="match status" value="1"/>
</dbReference>
<dbReference type="SUPFAM" id="SSF53474">
    <property type="entry name" value="alpha/beta-Hydrolases"/>
    <property type="match status" value="1"/>
</dbReference>
<comment type="caution">
    <text evidence="3">The sequence shown here is derived from an EMBL/GenBank/DDBJ whole genome shotgun (WGS) entry which is preliminary data.</text>
</comment>
<evidence type="ECO:0000259" key="2">
    <source>
        <dbReference type="Pfam" id="PF00975"/>
    </source>
</evidence>
<feature type="domain" description="Thioesterase" evidence="2">
    <location>
        <begin position="24"/>
        <end position="246"/>
    </location>
</feature>
<dbReference type="InterPro" id="IPR012223">
    <property type="entry name" value="TEII"/>
</dbReference>
<sequence length="259" mass="28550">MATPATDEALWLRRYHPRAEAEVTLVCLPHAGGSASFYFPLSELLPPQVEMLAVQYPGRQDRRHDPCIENIQDMARGVFDALGPRPAGGRPLALFGHSMGASVGFELIRLLEEKLDLVPEVFFASGRPAPSRHRSIDVHLRDDAGIIAELQKVSGTDRRILGDPELLRFALPAIRSDYKAAETYQYRPGPPLRCDIVGLIGDSDPRVEPEEVGSWQEHTTGRFRLEVFPGGHFYLGEQKQAVANVIAETLHASASGPRA</sequence>
<protein>
    <submittedName>
        <fullName evidence="3">Alpha/beta fold hydrolase</fullName>
    </submittedName>
</protein>
<dbReference type="Proteomes" id="UP001501303">
    <property type="component" value="Unassembled WGS sequence"/>
</dbReference>
<accession>A0ABN2P3D8</accession>
<dbReference type="InterPro" id="IPR001031">
    <property type="entry name" value="Thioesterase"/>
</dbReference>
<dbReference type="EMBL" id="BAAAMJ010000018">
    <property type="protein sequence ID" value="GAA1910635.1"/>
    <property type="molecule type" value="Genomic_DNA"/>
</dbReference>
<keyword evidence="3" id="KW-0378">Hydrolase</keyword>
<dbReference type="PANTHER" id="PTHR11487">
    <property type="entry name" value="THIOESTERASE"/>
    <property type="match status" value="1"/>
</dbReference>
<comment type="similarity">
    <text evidence="1">Belongs to the thioesterase family.</text>
</comment>
<proteinExistence type="inferred from homology"/>
<dbReference type="InterPro" id="IPR029058">
    <property type="entry name" value="AB_hydrolase_fold"/>
</dbReference>
<dbReference type="PANTHER" id="PTHR11487:SF0">
    <property type="entry name" value="S-ACYL FATTY ACID SYNTHASE THIOESTERASE, MEDIUM CHAIN"/>
    <property type="match status" value="1"/>
</dbReference>
<organism evidence="3 4">
    <name type="scientific">Streptomyces sodiiphilus</name>
    <dbReference type="NCBI Taxonomy" id="226217"/>
    <lineage>
        <taxon>Bacteria</taxon>
        <taxon>Bacillati</taxon>
        <taxon>Actinomycetota</taxon>
        <taxon>Actinomycetes</taxon>
        <taxon>Kitasatosporales</taxon>
        <taxon>Streptomycetaceae</taxon>
        <taxon>Streptomyces</taxon>
    </lineage>
</organism>
<gene>
    <name evidence="3" type="ORF">GCM10009716_20510</name>
</gene>
<evidence type="ECO:0000313" key="4">
    <source>
        <dbReference type="Proteomes" id="UP001501303"/>
    </source>
</evidence>
<name>A0ABN2P3D8_9ACTN</name>
<keyword evidence="4" id="KW-1185">Reference proteome</keyword>
<dbReference type="GO" id="GO:0016787">
    <property type="term" value="F:hydrolase activity"/>
    <property type="evidence" value="ECO:0007669"/>
    <property type="project" value="UniProtKB-KW"/>
</dbReference>
<dbReference type="Gene3D" id="3.40.50.1820">
    <property type="entry name" value="alpha/beta hydrolase"/>
    <property type="match status" value="1"/>
</dbReference>
<reference evidence="3 4" key="1">
    <citation type="journal article" date="2019" name="Int. J. Syst. Evol. Microbiol.">
        <title>The Global Catalogue of Microorganisms (GCM) 10K type strain sequencing project: providing services to taxonomists for standard genome sequencing and annotation.</title>
        <authorList>
            <consortium name="The Broad Institute Genomics Platform"/>
            <consortium name="The Broad Institute Genome Sequencing Center for Infectious Disease"/>
            <person name="Wu L."/>
            <person name="Ma J."/>
        </authorList>
    </citation>
    <scope>NUCLEOTIDE SEQUENCE [LARGE SCALE GENOMIC DNA]</scope>
    <source>
        <strain evidence="3 4">JCM 13581</strain>
    </source>
</reference>